<keyword evidence="1" id="KW-0238">DNA-binding</keyword>
<reference evidence="1 2" key="1">
    <citation type="submission" date="2019-04" db="EMBL/GenBank/DDBJ databases">
        <authorList>
            <person name="Park S."/>
            <person name="Yoon J.-H."/>
        </authorList>
    </citation>
    <scope>NUCLEOTIDE SEQUENCE [LARGE SCALE GENOMIC DNA]</scope>
    <source>
        <strain evidence="1 2">HJM-18</strain>
    </source>
</reference>
<dbReference type="EMBL" id="SRPF01000002">
    <property type="protein sequence ID" value="TGN40373.1"/>
    <property type="molecule type" value="Genomic_DNA"/>
</dbReference>
<gene>
    <name evidence="1" type="ORF">E5Q11_08895</name>
</gene>
<evidence type="ECO:0000313" key="2">
    <source>
        <dbReference type="Proteomes" id="UP000298325"/>
    </source>
</evidence>
<name>A0A4Z1C9S0_9GAMM</name>
<proteinExistence type="predicted"/>
<accession>A0A4Z1C9S0</accession>
<sequence length="176" mass="19174">MKVTSDFDFTLTFAVPELIDSETLEARLFEAGCDDAIIGLGQKGRLALNLSREAESAEAALMTALRDVKMAVPEAKLVEAGPDLVGISEMARLLAFSRQNMRKLIQTNLASFPLPIHEGAAGIWHLADVLSWFSDRQKRDIPHDLMSVAQVAMSVNLAREADRVDPGVSAQLKDIA</sequence>
<dbReference type="Proteomes" id="UP000298325">
    <property type="component" value="Unassembled WGS sequence"/>
</dbReference>
<comment type="caution">
    <text evidence="1">The sequence shown here is derived from an EMBL/GenBank/DDBJ whole genome shotgun (WGS) entry which is preliminary data.</text>
</comment>
<dbReference type="RefSeq" id="WP_135803035.1">
    <property type="nucleotide sequence ID" value="NZ_SRPF01000002.1"/>
</dbReference>
<keyword evidence="2" id="KW-1185">Reference proteome</keyword>
<dbReference type="GO" id="GO:0003677">
    <property type="term" value="F:DNA binding"/>
    <property type="evidence" value="ECO:0007669"/>
    <property type="project" value="UniProtKB-KW"/>
</dbReference>
<protein>
    <submittedName>
        <fullName evidence="1">DNA-binding protein</fullName>
    </submittedName>
</protein>
<dbReference type="OrthoDB" id="7860618at2"/>
<evidence type="ECO:0000313" key="1">
    <source>
        <dbReference type="EMBL" id="TGN40373.1"/>
    </source>
</evidence>
<dbReference type="AlphaFoldDB" id="A0A4Z1C9S0"/>
<organism evidence="1 2">
    <name type="scientific">Marinobacter confluentis</name>
    <dbReference type="NCBI Taxonomy" id="1697557"/>
    <lineage>
        <taxon>Bacteria</taxon>
        <taxon>Pseudomonadati</taxon>
        <taxon>Pseudomonadota</taxon>
        <taxon>Gammaproteobacteria</taxon>
        <taxon>Pseudomonadales</taxon>
        <taxon>Marinobacteraceae</taxon>
        <taxon>Marinobacter</taxon>
    </lineage>
</organism>